<reference evidence="4 10" key="1">
    <citation type="submission" date="2018-08" db="EMBL/GenBank/DDBJ databases">
        <title>Genome sequencing of Agrobacterium vitis strain ICMP 10754.</title>
        <authorList>
            <person name="Visnovsky S.B."/>
            <person name="Pitman A.R."/>
        </authorList>
    </citation>
    <scope>NUCLEOTIDE SEQUENCE [LARGE SCALE GENOMIC DNA]</scope>
    <source>
        <strain evidence="4 10">ICMP 10754</strain>
    </source>
</reference>
<dbReference type="EMBL" id="WPHU01000011">
    <property type="protein sequence ID" value="MVA58937.1"/>
    <property type="molecule type" value="Genomic_DNA"/>
</dbReference>
<keyword evidence="2" id="KW-0472">Membrane</keyword>
<comment type="subcellular location">
    <subcellularLocation>
        <location evidence="2">Cell membrane</location>
        <topology evidence="2">Lipid-anchor</topology>
    </subcellularLocation>
</comment>
<name>A0A120DCL8_AGRVI</name>
<protein>
    <submittedName>
        <fullName evidence="7">Efflux transporter outer membrane subunit</fullName>
    </submittedName>
    <submittedName>
        <fullName evidence="4">Nodulation protein NodT</fullName>
    </submittedName>
</protein>
<dbReference type="AlphaFoldDB" id="A0A120DCL8"/>
<dbReference type="Proteomes" id="UP000179454">
    <property type="component" value="Unassembled WGS sequence"/>
</dbReference>
<sequence length="483" mass="51634">MVSVRLAAPFAMLLLSGCVMGPEHSPPQTALPAKFTEGGTKSAQDTTTVQWWTAFNDARLNTLINQGVNQNLDVLQALERIEQARATVVTSSAGGLPSLTGTASESGSQTNGGYNSQPRAWESKGELSASWLLDLWGQYRRAKQSATASLDAAYASVDTSRLTYLSDLATAYIDARYYQARIAIANEAVKSRRETLALTKLQLEAGAASRLDVVQSEGLVNSQLADIPGFEANFYSNAYHISTLLGLPASTLINDLKKHAPQPVARRVVLSGIPADLIRNRPDIRKAERDLAAAVYDIGNAQAQLLPSITLSGSISPSYVHSNTHGTANTWSFGPSLNLPIFDGGTLRANVKNAQSVAREKYLAWKQTVLNGVEDVESALAAYNRDARAVAANRAYVKSYKEALELSTASYKDGASSLLDVLDAQRELTTAQASLAESIQQMANDYVTLNVAIGGGYNFNGKAQAIEANVKPADIPPALAKAK</sequence>
<evidence type="ECO:0000313" key="7">
    <source>
        <dbReference type="EMBL" id="MVA58937.1"/>
    </source>
</evidence>
<dbReference type="Proteomes" id="UP000179536">
    <property type="component" value="Unassembled WGS sequence"/>
</dbReference>
<feature type="region of interest" description="Disordered" evidence="3">
    <location>
        <begin position="97"/>
        <end position="119"/>
    </location>
</feature>
<keyword evidence="2" id="KW-0449">Lipoprotein</keyword>
<dbReference type="GO" id="GO:0005886">
    <property type="term" value="C:plasma membrane"/>
    <property type="evidence" value="ECO:0007669"/>
    <property type="project" value="UniProtKB-SubCell"/>
</dbReference>
<dbReference type="EMBL" id="MBFE02000020">
    <property type="protein sequence ID" value="MUO44482.1"/>
    <property type="molecule type" value="Genomic_DNA"/>
</dbReference>
<keyword evidence="2" id="KW-0564">Palmitate</keyword>
<feature type="compositionally biased region" description="Polar residues" evidence="3">
    <location>
        <begin position="97"/>
        <end position="118"/>
    </location>
</feature>
<dbReference type="Pfam" id="PF02321">
    <property type="entry name" value="OEP"/>
    <property type="match status" value="2"/>
</dbReference>
<dbReference type="PANTHER" id="PTHR30203">
    <property type="entry name" value="OUTER MEMBRANE CATION EFFLUX PROTEIN"/>
    <property type="match status" value="1"/>
</dbReference>
<evidence type="ECO:0000313" key="6">
    <source>
        <dbReference type="EMBL" id="MUP13384.1"/>
    </source>
</evidence>
<dbReference type="Gene3D" id="2.20.200.10">
    <property type="entry name" value="Outer membrane efflux proteins (OEP)"/>
    <property type="match status" value="1"/>
</dbReference>
<comment type="similarity">
    <text evidence="1 2">Belongs to the outer membrane factor (OMF) (TC 1.B.17) family.</text>
</comment>
<evidence type="ECO:0000256" key="2">
    <source>
        <dbReference type="RuleBase" id="RU362097"/>
    </source>
</evidence>
<keyword evidence="2" id="KW-0732">Signal</keyword>
<dbReference type="GO" id="GO:0015562">
    <property type="term" value="F:efflux transmembrane transporter activity"/>
    <property type="evidence" value="ECO:0007669"/>
    <property type="project" value="InterPro"/>
</dbReference>
<dbReference type="Proteomes" id="UP000436911">
    <property type="component" value="Unassembled WGS sequence"/>
</dbReference>
<dbReference type="EMBL" id="MBFA02000037">
    <property type="protein sequence ID" value="MUP13384.1"/>
    <property type="molecule type" value="Genomic_DNA"/>
</dbReference>
<dbReference type="Proteomes" id="UP000440716">
    <property type="component" value="Unassembled WGS sequence"/>
</dbReference>
<dbReference type="OrthoDB" id="7181739at2"/>
<keyword evidence="2" id="KW-0812">Transmembrane</keyword>
<feature type="chain" id="PRO_5015018287" evidence="2">
    <location>
        <begin position="22"/>
        <end position="483"/>
    </location>
</feature>
<dbReference type="RefSeq" id="WP_012654286.1">
    <property type="nucleotide sequence ID" value="NZ_AP023272.1"/>
</dbReference>
<evidence type="ECO:0000313" key="4">
    <source>
        <dbReference type="EMBL" id="KAA3521930.1"/>
    </source>
</evidence>
<gene>
    <name evidence="6" type="ORF">BBK91_026520</name>
    <name evidence="5" type="ORF">BBL17_022125</name>
    <name evidence="4" type="ORF">DXT89_22425</name>
    <name evidence="7" type="ORF">GOZ88_22775</name>
</gene>
<dbReference type="EMBL" id="QUSG01000020">
    <property type="protein sequence ID" value="KAA3521930.1"/>
    <property type="molecule type" value="Genomic_DNA"/>
</dbReference>
<evidence type="ECO:0000313" key="10">
    <source>
        <dbReference type="Proteomes" id="UP000436911"/>
    </source>
</evidence>
<dbReference type="SUPFAM" id="SSF56954">
    <property type="entry name" value="Outer membrane efflux proteins (OEP)"/>
    <property type="match status" value="1"/>
</dbReference>
<dbReference type="NCBIfam" id="TIGR01845">
    <property type="entry name" value="outer_NodT"/>
    <property type="match status" value="1"/>
</dbReference>
<reference evidence="8 9" key="2">
    <citation type="submission" date="2019-11" db="EMBL/GenBank/DDBJ databases">
        <title>Whole-genome sequencing of Allorhizobium vitis.</title>
        <authorList>
            <person name="Gan H.M."/>
            <person name="Savka M.A."/>
        </authorList>
    </citation>
    <scope>NUCLEOTIDE SEQUENCE [LARGE SCALE GENOMIC DNA]</scope>
    <source>
        <strain evidence="6 9">RF2/1</strain>
        <strain evidence="5 8">T1/7</strain>
    </source>
</reference>
<evidence type="ECO:0000313" key="11">
    <source>
        <dbReference type="Proteomes" id="UP000440716"/>
    </source>
</evidence>
<evidence type="ECO:0000313" key="8">
    <source>
        <dbReference type="Proteomes" id="UP000179454"/>
    </source>
</evidence>
<accession>A0A120DCL8</accession>
<comment type="caution">
    <text evidence="7">The sequence shown here is derived from an EMBL/GenBank/DDBJ whole genome shotgun (WGS) entry which is preliminary data.</text>
</comment>
<dbReference type="InterPro" id="IPR010131">
    <property type="entry name" value="MdtP/NodT-like"/>
</dbReference>
<evidence type="ECO:0000313" key="9">
    <source>
        <dbReference type="Proteomes" id="UP000179536"/>
    </source>
</evidence>
<keyword evidence="8" id="KW-1185">Reference proteome</keyword>
<dbReference type="Gene3D" id="1.20.1600.10">
    <property type="entry name" value="Outer membrane efflux proteins (OEP)"/>
    <property type="match status" value="1"/>
</dbReference>
<keyword evidence="2" id="KW-1134">Transmembrane beta strand</keyword>
<dbReference type="GeneID" id="60684825"/>
<evidence type="ECO:0000256" key="1">
    <source>
        <dbReference type="ARBA" id="ARBA00007613"/>
    </source>
</evidence>
<reference evidence="7 11" key="3">
    <citation type="submission" date="2019-12" db="EMBL/GenBank/DDBJ databases">
        <title>Whole-genome sequencing of Allorhizobium vitis.</title>
        <authorList>
            <person name="Gan H.M."/>
            <person name="Szegedi E."/>
            <person name="Burr T."/>
            <person name="Savka M.A."/>
        </authorList>
    </citation>
    <scope>NUCLEOTIDE SEQUENCE [LARGE SCALE GENOMIC DNA]</scope>
    <source>
        <strain evidence="7 11">CG415</strain>
    </source>
</reference>
<dbReference type="OMA" id="CVVGPDH"/>
<evidence type="ECO:0000313" key="5">
    <source>
        <dbReference type="EMBL" id="MUO44482.1"/>
    </source>
</evidence>
<dbReference type="PROSITE" id="PS51257">
    <property type="entry name" value="PROKAR_LIPOPROTEIN"/>
    <property type="match status" value="1"/>
</dbReference>
<organism evidence="7 11">
    <name type="scientific">Agrobacterium vitis</name>
    <name type="common">Rhizobium vitis</name>
    <dbReference type="NCBI Taxonomy" id="373"/>
    <lineage>
        <taxon>Bacteria</taxon>
        <taxon>Pseudomonadati</taxon>
        <taxon>Pseudomonadota</taxon>
        <taxon>Alphaproteobacteria</taxon>
        <taxon>Hyphomicrobiales</taxon>
        <taxon>Rhizobiaceae</taxon>
        <taxon>Rhizobium/Agrobacterium group</taxon>
        <taxon>Agrobacterium</taxon>
    </lineage>
</organism>
<proteinExistence type="inferred from homology"/>
<evidence type="ECO:0000256" key="3">
    <source>
        <dbReference type="SAM" id="MobiDB-lite"/>
    </source>
</evidence>
<feature type="signal peptide" evidence="2">
    <location>
        <begin position="1"/>
        <end position="21"/>
    </location>
</feature>
<dbReference type="InterPro" id="IPR003423">
    <property type="entry name" value="OMP_efflux"/>
</dbReference>